<proteinExistence type="predicted"/>
<reference evidence="1" key="1">
    <citation type="submission" date="2020-10" db="EMBL/GenBank/DDBJ databases">
        <authorList>
            <person name="Abbas A."/>
            <person name="Razzaq R."/>
            <person name="Waqas M."/>
            <person name="Abbas N."/>
            <person name="Nielsen T.K."/>
            <person name="Hansen L.H."/>
            <person name="Hussain S."/>
            <person name="Shahid M."/>
        </authorList>
    </citation>
    <scope>NUCLEOTIDE SEQUENCE</scope>
    <source>
        <strain evidence="1">S14</strain>
    </source>
</reference>
<dbReference type="EMBL" id="JADBEO010000005">
    <property type="protein sequence ID" value="MDR4305656.1"/>
    <property type="molecule type" value="Genomic_DNA"/>
</dbReference>
<name>A0ABU1DC24_9HYPH</name>
<evidence type="ECO:0000313" key="1">
    <source>
        <dbReference type="EMBL" id="MDR4305656.1"/>
    </source>
</evidence>
<accession>A0ABU1DC24</accession>
<dbReference type="RefSeq" id="WP_309388834.1">
    <property type="nucleotide sequence ID" value="NZ_JADBEO010000005.1"/>
</dbReference>
<sequence length="102" mass="11556">MSYKIEKTKEFGGESSLEKLEKGVHFSRPKNVNEINDVSWKSLKAPYGRGRRFLGGGLRLGRWAENDRPSSLGQTYRLAAEYQTYRPGRTITQGGTSQRGFL</sequence>
<keyword evidence="2" id="KW-1185">Reference proteome</keyword>
<evidence type="ECO:0000313" key="2">
    <source>
        <dbReference type="Proteomes" id="UP001181622"/>
    </source>
</evidence>
<dbReference type="Proteomes" id="UP001181622">
    <property type="component" value="Unassembled WGS sequence"/>
</dbReference>
<organism evidence="1 2">
    <name type="scientific">Chelatococcus sambhunathii</name>
    <dbReference type="NCBI Taxonomy" id="363953"/>
    <lineage>
        <taxon>Bacteria</taxon>
        <taxon>Pseudomonadati</taxon>
        <taxon>Pseudomonadota</taxon>
        <taxon>Alphaproteobacteria</taxon>
        <taxon>Hyphomicrobiales</taxon>
        <taxon>Chelatococcaceae</taxon>
        <taxon>Chelatococcus</taxon>
    </lineage>
</organism>
<protein>
    <submittedName>
        <fullName evidence="1">Uncharacterized protein</fullName>
    </submittedName>
</protein>
<comment type="caution">
    <text evidence="1">The sequence shown here is derived from an EMBL/GenBank/DDBJ whole genome shotgun (WGS) entry which is preliminary data.</text>
</comment>
<gene>
    <name evidence="1" type="ORF">IHQ68_03340</name>
</gene>